<dbReference type="RefSeq" id="WP_002611225.1">
    <property type="nucleotide sequence ID" value="NZ_BAAACC010000021.1"/>
</dbReference>
<dbReference type="EMBL" id="CP048838">
    <property type="protein sequence ID" value="QJA03221.1"/>
    <property type="molecule type" value="Genomic_DNA"/>
</dbReference>
<gene>
    <name evidence="1" type="ORF">G4D54_12555</name>
</gene>
<dbReference type="AlphaFoldDB" id="A0AAP9MHJ4"/>
<name>A0AAP9MHJ4_CLOIN</name>
<sequence>MISILFIGMIVSLFIILSYALCRASDEADRMFGYKTMSRDHEMTYEDDHKSLE</sequence>
<dbReference type="Proteomes" id="UP000503330">
    <property type="component" value="Chromosome"/>
</dbReference>
<evidence type="ECO:0000313" key="1">
    <source>
        <dbReference type="EMBL" id="QJA03221.1"/>
    </source>
</evidence>
<organism evidence="1 2">
    <name type="scientific">Clostridium innocuum</name>
    <dbReference type="NCBI Taxonomy" id="1522"/>
    <lineage>
        <taxon>Bacteria</taxon>
        <taxon>Bacillati</taxon>
        <taxon>Bacillota</taxon>
        <taxon>Clostridia</taxon>
        <taxon>Eubacteriales</taxon>
        <taxon>Clostridiaceae</taxon>
        <taxon>Clostridium</taxon>
    </lineage>
</organism>
<dbReference type="GeneID" id="61926382"/>
<protein>
    <submittedName>
        <fullName evidence="1">Uncharacterized protein</fullName>
    </submittedName>
</protein>
<reference evidence="1 2" key="1">
    <citation type="submission" date="2020-02" db="EMBL/GenBank/DDBJ databases">
        <authorList>
            <person name="Kociolek L.K."/>
            <person name="Ozer E.A."/>
        </authorList>
    </citation>
    <scope>NUCLEOTIDE SEQUENCE [LARGE SCALE GENOMIC DNA]</scope>
    <source>
        <strain evidence="1 2">ATCC 14501</strain>
    </source>
</reference>
<proteinExistence type="predicted"/>
<accession>A0AAP9MHJ4</accession>
<evidence type="ECO:0000313" key="2">
    <source>
        <dbReference type="Proteomes" id="UP000503330"/>
    </source>
</evidence>